<feature type="transmembrane region" description="Helical" evidence="13">
    <location>
        <begin position="151"/>
        <end position="173"/>
    </location>
</feature>
<dbReference type="PANTHER" id="PTHR23289:SF2">
    <property type="entry name" value="CYTOCHROME C OXIDASE ASSEMBLY PROTEIN COX15 HOMOLOG"/>
    <property type="match status" value="1"/>
</dbReference>
<keyword evidence="5 13" id="KW-0479">Metal-binding</keyword>
<comment type="function">
    <text evidence="13">Catalyzes the conversion of heme O to heme A by two successive hydroxylations of the methyl group at C8. The first hydroxylation forms heme I, the second hydroxylation results in an unstable dihydroxymethyl group, which spontaneously dehydrates, resulting in the formyl group of heme A.</text>
</comment>
<evidence type="ECO:0000256" key="13">
    <source>
        <dbReference type="HAMAP-Rule" id="MF_01665"/>
    </source>
</evidence>
<gene>
    <name evidence="13" type="primary">ctaA</name>
    <name evidence="14" type="ORF">FHS00_000446</name>
</gene>
<dbReference type="EMBL" id="JACIBX010000001">
    <property type="protein sequence ID" value="MBB3710893.1"/>
    <property type="molecule type" value="Genomic_DNA"/>
</dbReference>
<dbReference type="InterPro" id="IPR054616">
    <property type="entry name" value="HemA_synt_rhodobact"/>
</dbReference>
<feature type="transmembrane region" description="Helical" evidence="13">
    <location>
        <begin position="228"/>
        <end position="252"/>
    </location>
</feature>
<dbReference type="Pfam" id="PF02628">
    <property type="entry name" value="COX15-CtaA"/>
    <property type="match status" value="1"/>
</dbReference>
<accession>A0ABR6HKA3</accession>
<dbReference type="RefSeq" id="WP_183469441.1">
    <property type="nucleotide sequence ID" value="NZ_JACIBX010000001.1"/>
</dbReference>
<feature type="transmembrane region" description="Helical" evidence="13">
    <location>
        <begin position="185"/>
        <end position="208"/>
    </location>
</feature>
<feature type="binding site" description="axial binding residue" evidence="13">
    <location>
        <position position="294"/>
    </location>
    <ligand>
        <name>heme</name>
        <dbReference type="ChEBI" id="CHEBI:30413"/>
    </ligand>
    <ligandPart>
        <name>Fe</name>
        <dbReference type="ChEBI" id="CHEBI:18248"/>
    </ligandPart>
</feature>
<feature type="transmembrane region" description="Helical" evidence="13">
    <location>
        <begin position="40"/>
        <end position="60"/>
    </location>
</feature>
<dbReference type="InterPro" id="IPR023754">
    <property type="entry name" value="HemeA_Synthase_type2"/>
</dbReference>
<comment type="subcellular location">
    <subcellularLocation>
        <location evidence="13">Cell membrane</location>
        <topology evidence="13">Multi-pass membrane protein</topology>
    </subcellularLocation>
    <subcellularLocation>
        <location evidence="2">Membrane</location>
        <topology evidence="2">Multi-pass membrane protein</topology>
    </subcellularLocation>
</comment>
<protein>
    <recommendedName>
        <fullName evidence="13">Heme A synthase</fullName>
        <shortName evidence="13">HAS</shortName>
        <ecNumber evidence="13">1.17.99.9</ecNumber>
    </recommendedName>
    <alternativeName>
        <fullName evidence="13">Cytochrome aa3-controlling protein</fullName>
    </alternativeName>
</protein>
<dbReference type="Proteomes" id="UP000576152">
    <property type="component" value="Unassembled WGS sequence"/>
</dbReference>
<feature type="transmembrane region" description="Helical" evidence="13">
    <location>
        <begin position="352"/>
        <end position="372"/>
    </location>
</feature>
<organism evidence="14 15">
    <name type="scientific">Limimaricola variabilis</name>
    <dbReference type="NCBI Taxonomy" id="1492771"/>
    <lineage>
        <taxon>Bacteria</taxon>
        <taxon>Pseudomonadati</taxon>
        <taxon>Pseudomonadota</taxon>
        <taxon>Alphaproteobacteria</taxon>
        <taxon>Rhodobacterales</taxon>
        <taxon>Paracoccaceae</taxon>
        <taxon>Limimaricola</taxon>
    </lineage>
</organism>
<feature type="transmembrane region" description="Helical" evidence="13">
    <location>
        <begin position="126"/>
        <end position="144"/>
    </location>
</feature>
<name>A0ABR6HKA3_9RHOB</name>
<evidence type="ECO:0000256" key="12">
    <source>
        <dbReference type="ARBA" id="ARBA00048044"/>
    </source>
</evidence>
<evidence type="ECO:0000313" key="14">
    <source>
        <dbReference type="EMBL" id="MBB3710893.1"/>
    </source>
</evidence>
<keyword evidence="10 13" id="KW-0472">Membrane</keyword>
<comment type="subunit">
    <text evidence="13">Interacts with CtaB.</text>
</comment>
<keyword evidence="8 13" id="KW-0408">Iron</keyword>
<keyword evidence="9 13" id="KW-0350">Heme biosynthesis</keyword>
<comment type="cofactor">
    <cofactor evidence="1 13">
        <name>heme b</name>
        <dbReference type="ChEBI" id="CHEBI:60344"/>
    </cofactor>
</comment>
<evidence type="ECO:0000256" key="7">
    <source>
        <dbReference type="ARBA" id="ARBA00023002"/>
    </source>
</evidence>
<comment type="pathway">
    <text evidence="11 13">Porphyrin-containing compound metabolism; heme A biosynthesis; heme A from heme O: step 1/1.</text>
</comment>
<reference evidence="14 15" key="1">
    <citation type="submission" date="2020-08" db="EMBL/GenBank/DDBJ databases">
        <title>Genomic Encyclopedia of Type Strains, Phase III (KMG-III): the genomes of soil and plant-associated and newly described type strains.</title>
        <authorList>
            <person name="Whitman W."/>
        </authorList>
    </citation>
    <scope>NUCLEOTIDE SEQUENCE [LARGE SCALE GENOMIC DNA]</scope>
    <source>
        <strain evidence="14 15">CECT 8572</strain>
    </source>
</reference>
<feature type="transmembrane region" description="Helical" evidence="13">
    <location>
        <begin position="322"/>
        <end position="346"/>
    </location>
</feature>
<comment type="caution">
    <text evidence="14">The sequence shown here is derived from an EMBL/GenBank/DDBJ whole genome shotgun (WGS) entry which is preliminary data.</text>
</comment>
<dbReference type="HAMAP" id="MF_01665">
    <property type="entry name" value="HemeA_synth_type2"/>
    <property type="match status" value="1"/>
</dbReference>
<evidence type="ECO:0000256" key="11">
    <source>
        <dbReference type="ARBA" id="ARBA00044501"/>
    </source>
</evidence>
<keyword evidence="4 13" id="KW-0812">Transmembrane</keyword>
<evidence type="ECO:0000256" key="10">
    <source>
        <dbReference type="ARBA" id="ARBA00023136"/>
    </source>
</evidence>
<evidence type="ECO:0000256" key="1">
    <source>
        <dbReference type="ARBA" id="ARBA00001970"/>
    </source>
</evidence>
<feature type="binding site" description="axial binding residue" evidence="13">
    <location>
        <position position="354"/>
    </location>
    <ligand>
        <name>heme</name>
        <dbReference type="ChEBI" id="CHEBI:30413"/>
    </ligand>
    <ligandPart>
        <name>Fe</name>
        <dbReference type="ChEBI" id="CHEBI:18248"/>
    </ligandPart>
</feature>
<comment type="catalytic activity">
    <reaction evidence="12">
        <text>Fe(II)-heme o + 2 A + H2O = Fe(II)-heme a + 2 AH2</text>
        <dbReference type="Rhea" id="RHEA:63388"/>
        <dbReference type="ChEBI" id="CHEBI:13193"/>
        <dbReference type="ChEBI" id="CHEBI:15377"/>
        <dbReference type="ChEBI" id="CHEBI:17499"/>
        <dbReference type="ChEBI" id="CHEBI:60530"/>
        <dbReference type="ChEBI" id="CHEBI:61715"/>
        <dbReference type="EC" id="1.17.99.9"/>
    </reaction>
    <physiologicalReaction direction="left-to-right" evidence="12">
        <dbReference type="Rhea" id="RHEA:63389"/>
    </physiologicalReaction>
</comment>
<keyword evidence="15" id="KW-1185">Reference proteome</keyword>
<evidence type="ECO:0000256" key="8">
    <source>
        <dbReference type="ARBA" id="ARBA00023004"/>
    </source>
</evidence>
<keyword evidence="7 13" id="KW-0560">Oxidoreductase</keyword>
<dbReference type="PANTHER" id="PTHR23289">
    <property type="entry name" value="CYTOCHROME C OXIDASE ASSEMBLY PROTEIN COX15"/>
    <property type="match status" value="1"/>
</dbReference>
<evidence type="ECO:0000256" key="9">
    <source>
        <dbReference type="ARBA" id="ARBA00023133"/>
    </source>
</evidence>
<feature type="transmembrane region" description="Helical" evidence="13">
    <location>
        <begin position="292"/>
        <end position="310"/>
    </location>
</feature>
<dbReference type="NCBIfam" id="NF045570">
    <property type="entry name" value="HemSynCtaAAlphapr"/>
    <property type="match status" value="1"/>
</dbReference>
<dbReference type="InterPro" id="IPR003780">
    <property type="entry name" value="COX15/CtaA_fam"/>
</dbReference>
<dbReference type="EC" id="1.17.99.9" evidence="13"/>
<evidence type="ECO:0000256" key="5">
    <source>
        <dbReference type="ARBA" id="ARBA00022723"/>
    </source>
</evidence>
<evidence type="ECO:0000256" key="3">
    <source>
        <dbReference type="ARBA" id="ARBA00022475"/>
    </source>
</evidence>
<evidence type="ECO:0000256" key="2">
    <source>
        <dbReference type="ARBA" id="ARBA00004141"/>
    </source>
</evidence>
<evidence type="ECO:0000256" key="6">
    <source>
        <dbReference type="ARBA" id="ARBA00022989"/>
    </source>
</evidence>
<keyword evidence="3 13" id="KW-1003">Cell membrane</keyword>
<evidence type="ECO:0000313" key="15">
    <source>
        <dbReference type="Proteomes" id="UP000576152"/>
    </source>
</evidence>
<sequence>MAKQAEKRPRSIFEEVGTTQKSVATPGGIDRGRAEARRGLRIWLGLLFALVVAIVFVGGMTRLTDSGLSITEWNPVSGAIPPLSAEAWEVEFANYKASPQYELMNQGMEMDAFKRIFWWEWAHRQLGRTIGLVWALGFAGFALARRVPPGYGLRFFGIGALIGLQGAVGWWMVHSGLQEGMVTVASYRLAAHLGLAFAILGLITWYFLRLGRREVDLLQARRSAERKLWGGMTGLMHLGFVQILLGALVAGIDAGRAFPTWPLMGDGFFPPDPFQLEPVWRNFFEDPGLVQFIHRMAGYLLLILGVVVWLRGSRSPHGKTRFAVNAVLAMLVVQMVLGIVTALYSAPLHAAITHQLGAVLLWVLILRARFLARYPIVQSVRSLRK</sequence>
<keyword evidence="6 13" id="KW-1133">Transmembrane helix</keyword>
<comment type="similarity">
    <text evidence="13">Belongs to the COX15/CtaA family. Type 2 subfamily.</text>
</comment>
<evidence type="ECO:0000256" key="4">
    <source>
        <dbReference type="ARBA" id="ARBA00022692"/>
    </source>
</evidence>
<proteinExistence type="inferred from homology"/>